<accession>A0ABP7K1K2</accession>
<comment type="caution">
    <text evidence="3">The sequence shown here is derived from an EMBL/GenBank/DDBJ whole genome shotgun (WGS) entry which is preliminary data.</text>
</comment>
<dbReference type="SUPFAM" id="SSF103473">
    <property type="entry name" value="MFS general substrate transporter"/>
    <property type="match status" value="1"/>
</dbReference>
<dbReference type="Proteomes" id="UP001501563">
    <property type="component" value="Unassembled WGS sequence"/>
</dbReference>
<feature type="transmembrane region" description="Helical" evidence="2">
    <location>
        <begin position="40"/>
        <end position="57"/>
    </location>
</feature>
<gene>
    <name evidence="3" type="ORF">GCM10022207_28250</name>
</gene>
<evidence type="ECO:0000313" key="3">
    <source>
        <dbReference type="EMBL" id="GAA3862848.1"/>
    </source>
</evidence>
<organism evidence="3 4">
    <name type="scientific">Streptomyces lannensis</name>
    <dbReference type="NCBI Taxonomy" id="766498"/>
    <lineage>
        <taxon>Bacteria</taxon>
        <taxon>Bacillati</taxon>
        <taxon>Actinomycetota</taxon>
        <taxon>Actinomycetes</taxon>
        <taxon>Kitasatosporales</taxon>
        <taxon>Streptomycetaceae</taxon>
        <taxon>Streptomyces</taxon>
    </lineage>
</organism>
<evidence type="ECO:0000256" key="1">
    <source>
        <dbReference type="SAM" id="MobiDB-lite"/>
    </source>
</evidence>
<proteinExistence type="predicted"/>
<reference evidence="4" key="1">
    <citation type="journal article" date="2019" name="Int. J. Syst. Evol. Microbiol.">
        <title>The Global Catalogue of Microorganisms (GCM) 10K type strain sequencing project: providing services to taxonomists for standard genome sequencing and annotation.</title>
        <authorList>
            <consortium name="The Broad Institute Genomics Platform"/>
            <consortium name="The Broad Institute Genome Sequencing Center for Infectious Disease"/>
            <person name="Wu L."/>
            <person name="Ma J."/>
        </authorList>
    </citation>
    <scope>NUCLEOTIDE SEQUENCE [LARGE SCALE GENOMIC DNA]</scope>
    <source>
        <strain evidence="4">JCM 16578</strain>
    </source>
</reference>
<evidence type="ECO:0000313" key="4">
    <source>
        <dbReference type="Proteomes" id="UP001501563"/>
    </source>
</evidence>
<feature type="transmembrane region" description="Helical" evidence="2">
    <location>
        <begin position="325"/>
        <end position="346"/>
    </location>
</feature>
<name>A0ABP7K1K2_9ACTN</name>
<dbReference type="InterPro" id="IPR036259">
    <property type="entry name" value="MFS_trans_sf"/>
</dbReference>
<feature type="transmembrane region" description="Helical" evidence="2">
    <location>
        <begin position="292"/>
        <end position="313"/>
    </location>
</feature>
<dbReference type="Pfam" id="PF07690">
    <property type="entry name" value="MFS_1"/>
    <property type="match status" value="1"/>
</dbReference>
<feature type="compositionally biased region" description="Basic and acidic residues" evidence="1">
    <location>
        <begin position="406"/>
        <end position="423"/>
    </location>
</feature>
<keyword evidence="2" id="KW-1133">Transmembrane helix</keyword>
<keyword evidence="2" id="KW-0472">Membrane</keyword>
<feature type="transmembrane region" description="Helical" evidence="2">
    <location>
        <begin position="267"/>
        <end position="286"/>
    </location>
</feature>
<keyword evidence="4" id="KW-1185">Reference proteome</keyword>
<dbReference type="PANTHER" id="PTHR23521">
    <property type="entry name" value="TRANSPORTER MFS SUPERFAMILY"/>
    <property type="match status" value="1"/>
</dbReference>
<dbReference type="InterPro" id="IPR011701">
    <property type="entry name" value="MFS"/>
</dbReference>
<feature type="transmembrane region" description="Helical" evidence="2">
    <location>
        <begin position="128"/>
        <end position="149"/>
    </location>
</feature>
<protein>
    <submittedName>
        <fullName evidence="3">MFS transporter</fullName>
    </submittedName>
</protein>
<keyword evidence="2" id="KW-0812">Transmembrane</keyword>
<feature type="region of interest" description="Disordered" evidence="1">
    <location>
        <begin position="378"/>
        <end position="423"/>
    </location>
</feature>
<dbReference type="EMBL" id="BAAAZA010000007">
    <property type="protein sequence ID" value="GAA3862848.1"/>
    <property type="molecule type" value="Genomic_DNA"/>
</dbReference>
<evidence type="ECO:0000256" key="2">
    <source>
        <dbReference type="SAM" id="Phobius"/>
    </source>
</evidence>
<feature type="transmembrane region" description="Helical" evidence="2">
    <location>
        <begin position="352"/>
        <end position="376"/>
    </location>
</feature>
<dbReference type="PANTHER" id="PTHR23521:SF3">
    <property type="entry name" value="MFS TRANSPORTER"/>
    <property type="match status" value="1"/>
</dbReference>
<sequence length="423" mass="42832">MRVALAMFVVGWGANQFSPLLLVYRRGGAVSESAVTMAFGAYALGLIPALLLAVPIARRCGQVRTMRAVLALSAVASLILVVGGERMWALVLGRLLAGVASGAAFGPGTAWVKELSDGDSPGAGARRAAMALSVGFGGGPLVAGALAQWLSAPEVVPYLVHIGLTACVAPLVWNAPTGITSEARHDEAGLGGLSAIFGHRGFRFQVAPTAPLVFGAATTSFAVLPALVPPHGPSVAASGGLAGLTLASGAAVQPLARRMSKRSRHAIRHWGLAAGTAGFLLGAVTVRLHDPVVLIPAAITLGACYGMLMVAGLSRVEALAAPHELAGAAAVFYCLSYLGFAAPYLVTAVGHWVPPAVLLICAACVVAALIPATALVRGPDSGGGPSTGRGRSVRRGTEGPAGTPSVRRESHPDPAWERKTSCA</sequence>
<dbReference type="Gene3D" id="1.20.1250.20">
    <property type="entry name" value="MFS general substrate transporter like domains"/>
    <property type="match status" value="1"/>
</dbReference>
<feature type="transmembrane region" description="Helical" evidence="2">
    <location>
        <begin position="69"/>
        <end position="89"/>
    </location>
</feature>